<dbReference type="OMA" id="KQGTDQQ"/>
<keyword evidence="1" id="KW-0175">Coiled coil</keyword>
<dbReference type="OrthoDB" id="313550at2759"/>
<feature type="compositionally biased region" description="Low complexity" evidence="2">
    <location>
        <begin position="139"/>
        <end position="154"/>
    </location>
</feature>
<feature type="region of interest" description="Disordered" evidence="2">
    <location>
        <begin position="110"/>
        <end position="165"/>
    </location>
</feature>
<feature type="compositionally biased region" description="Basic and acidic residues" evidence="2">
    <location>
        <begin position="362"/>
        <end position="373"/>
    </location>
</feature>
<feature type="compositionally biased region" description="Polar residues" evidence="2">
    <location>
        <begin position="48"/>
        <end position="64"/>
    </location>
</feature>
<accession>A0A0V0R0Z7</accession>
<feature type="region of interest" description="Disordered" evidence="2">
    <location>
        <begin position="1"/>
        <end position="21"/>
    </location>
</feature>
<sequence length="642" mass="73861">MRPSVRGKSGSKKLQPSAILEKEAKEMEEKLKQLKRQMAGEKEKRNDVLNQSGSRWAGASTQKPIKNYSKKIIEEKNEYLQKTGKKLGGTASFSQNKNQNIQKASNLNMTQQPPLQRPGSKQKKQNIGILPNKNNFMDSQSQRSSQNQLSNSQLTEKGQVQQQQSIENNLQKHLQIQKGKEKDHIQFLKEINLTQYLEKFEENGFDDLETIIELNTELLNDMMIPAGHQIKIMKKVDKLRQEKNLAPQKEHILNQYKSSNYNKNNQNSLHPPKKRTDLVALEYEEPVAQKHSIAIGDEPSQPDTQKKQNSQFDGQFDEKESHKSFLEALMEWRGQKLSDQTQGTEEEMNIEKKKSVKFQDDVIDNEGKSEYRKPGGKLHKQNNSSGQQINTQKGKKQGGGLFFMGGEQNYDNDTYTTNQDSDTQTINQEIPVIHDKTGCWQCYKLFSQSQALANSNKLFCSQNCLNTFLSDQMNKQQKDKSVFQNGLYFCSEKCVANINVPELPNNNMEQQTLKKNQNKVNYNPQQNNIEINTDENKQKYESYKLEDDQINQLEKPFTQILKEDSSNSTNASILLNLDGNEKLNKQKKGVLSLQELENKYKQLNLQKSQIKNNKENYQMAQIGFTQDNDEEQDILADSLDIK</sequence>
<dbReference type="InParanoid" id="A0A0V0R0Z7"/>
<dbReference type="Proteomes" id="UP000054937">
    <property type="component" value="Unassembled WGS sequence"/>
</dbReference>
<feature type="compositionally biased region" description="Polar residues" evidence="2">
    <location>
        <begin position="155"/>
        <end position="165"/>
    </location>
</feature>
<feature type="region of interest" description="Disordered" evidence="2">
    <location>
        <begin position="247"/>
        <end position="272"/>
    </location>
</feature>
<feature type="region of interest" description="Disordered" evidence="2">
    <location>
        <begin position="362"/>
        <end position="396"/>
    </location>
</feature>
<evidence type="ECO:0000256" key="1">
    <source>
        <dbReference type="SAM" id="Coils"/>
    </source>
</evidence>
<comment type="caution">
    <text evidence="4">The sequence shown here is derived from an EMBL/GenBank/DDBJ whole genome shotgun (WGS) entry which is preliminary data.</text>
</comment>
<feature type="compositionally biased region" description="Low complexity" evidence="2">
    <location>
        <begin position="254"/>
        <end position="267"/>
    </location>
</feature>
<dbReference type="Pfam" id="PF00536">
    <property type="entry name" value="SAM_1"/>
    <property type="match status" value="1"/>
</dbReference>
<feature type="region of interest" description="Disordered" evidence="2">
    <location>
        <begin position="293"/>
        <end position="320"/>
    </location>
</feature>
<name>A0A0V0R0Z7_PSEPJ</name>
<dbReference type="AlphaFoldDB" id="A0A0V0R0Z7"/>
<dbReference type="Gene3D" id="1.10.150.50">
    <property type="entry name" value="Transcription Factor, Ets-1"/>
    <property type="match status" value="1"/>
</dbReference>
<dbReference type="EMBL" id="LDAU01000070">
    <property type="protein sequence ID" value="KRX08199.1"/>
    <property type="molecule type" value="Genomic_DNA"/>
</dbReference>
<keyword evidence="5" id="KW-1185">Reference proteome</keyword>
<feature type="compositionally biased region" description="Polar residues" evidence="2">
    <location>
        <begin position="301"/>
        <end position="313"/>
    </location>
</feature>
<dbReference type="InterPro" id="IPR013761">
    <property type="entry name" value="SAM/pointed_sf"/>
</dbReference>
<evidence type="ECO:0000256" key="2">
    <source>
        <dbReference type="SAM" id="MobiDB-lite"/>
    </source>
</evidence>
<feature type="compositionally biased region" description="Basic and acidic residues" evidence="2">
    <location>
        <begin position="36"/>
        <end position="47"/>
    </location>
</feature>
<evidence type="ECO:0000313" key="5">
    <source>
        <dbReference type="Proteomes" id="UP000054937"/>
    </source>
</evidence>
<dbReference type="SMART" id="SM00454">
    <property type="entry name" value="SAM"/>
    <property type="match status" value="1"/>
</dbReference>
<feature type="region of interest" description="Disordered" evidence="2">
    <location>
        <begin position="36"/>
        <end position="68"/>
    </location>
</feature>
<dbReference type="SUPFAM" id="SSF47769">
    <property type="entry name" value="SAM/Pointed domain"/>
    <property type="match status" value="1"/>
</dbReference>
<feature type="domain" description="SAM" evidence="3">
    <location>
        <begin position="176"/>
        <end position="242"/>
    </location>
</feature>
<reference evidence="4 5" key="1">
    <citation type="journal article" date="2015" name="Sci. Rep.">
        <title>Genome of the facultative scuticociliatosis pathogen Pseudocohnilembus persalinus provides insight into its virulence through horizontal gene transfer.</title>
        <authorList>
            <person name="Xiong J."/>
            <person name="Wang G."/>
            <person name="Cheng J."/>
            <person name="Tian M."/>
            <person name="Pan X."/>
            <person name="Warren A."/>
            <person name="Jiang C."/>
            <person name="Yuan D."/>
            <person name="Miao W."/>
        </authorList>
    </citation>
    <scope>NUCLEOTIDE SEQUENCE [LARGE SCALE GENOMIC DNA]</scope>
    <source>
        <strain evidence="4">36N120E</strain>
    </source>
</reference>
<feature type="coiled-coil region" evidence="1">
    <location>
        <begin position="593"/>
        <end position="620"/>
    </location>
</feature>
<evidence type="ECO:0000313" key="4">
    <source>
        <dbReference type="EMBL" id="KRX08199.1"/>
    </source>
</evidence>
<dbReference type="InterPro" id="IPR001660">
    <property type="entry name" value="SAM"/>
</dbReference>
<proteinExistence type="predicted"/>
<organism evidence="4 5">
    <name type="scientific">Pseudocohnilembus persalinus</name>
    <name type="common">Ciliate</name>
    <dbReference type="NCBI Taxonomy" id="266149"/>
    <lineage>
        <taxon>Eukaryota</taxon>
        <taxon>Sar</taxon>
        <taxon>Alveolata</taxon>
        <taxon>Ciliophora</taxon>
        <taxon>Intramacronucleata</taxon>
        <taxon>Oligohymenophorea</taxon>
        <taxon>Scuticociliatia</taxon>
        <taxon>Philasterida</taxon>
        <taxon>Pseudocohnilembidae</taxon>
        <taxon>Pseudocohnilembus</taxon>
    </lineage>
</organism>
<evidence type="ECO:0000259" key="3">
    <source>
        <dbReference type="SMART" id="SM00454"/>
    </source>
</evidence>
<gene>
    <name evidence="4" type="ORF">PPERSA_12354</name>
</gene>
<protein>
    <submittedName>
        <fullName evidence="4">Sterile alpha motif/pointed domain</fullName>
    </submittedName>
</protein>